<reference evidence="3" key="4">
    <citation type="submission" date="2024-05" db="EMBL/GenBank/DDBJ databases">
        <authorList>
            <person name="Sun Q."/>
            <person name="Zhou Y."/>
        </authorList>
    </citation>
    <scope>NUCLEOTIDE SEQUENCE</scope>
    <source>
        <strain evidence="3">CGMCC 1.15931</strain>
    </source>
</reference>
<sequence>MKILSMLLAAAVCCASTGADAQNATPRPATVADYMRKADEQFSSGRYLDFVGTCRQWEALRKDFSASYNIALGLLHAGDVAGSKAKIAEIAAAGLNAEQREKIDQLRQDVVARERHAATRRSVVTGSVIMSRGPLYAQSAAQVDGSPPNRSGASLGLKPEHADDFVEGLNRMQLEQAGYDAGPRVSSRPMDLPAPVQESEAR</sequence>
<dbReference type="Proteomes" id="UP000622638">
    <property type="component" value="Unassembled WGS sequence"/>
</dbReference>
<gene>
    <name evidence="3" type="ORF">GCM10011572_07960</name>
    <name evidence="4" type="ORF">GM672_07300</name>
</gene>
<reference evidence="3" key="1">
    <citation type="journal article" date="2014" name="Int. J. Syst. Evol. Microbiol.">
        <title>Complete genome of a new Firmicutes species belonging to the dominant human colonic microbiota ('Ruminococcus bicirculans') reveals two chromosomes and a selective capacity to utilize plant glucans.</title>
        <authorList>
            <consortium name="NISC Comparative Sequencing Program"/>
            <person name="Wegmann U."/>
            <person name="Louis P."/>
            <person name="Goesmann A."/>
            <person name="Henrissat B."/>
            <person name="Duncan S.H."/>
            <person name="Flint H.J."/>
        </authorList>
    </citation>
    <scope>NUCLEOTIDE SEQUENCE</scope>
    <source>
        <strain evidence="3">CGMCC 1.15931</strain>
    </source>
</reference>
<comment type="caution">
    <text evidence="4">The sequence shown here is derived from an EMBL/GenBank/DDBJ whole genome shotgun (WGS) entry which is preliminary data.</text>
</comment>
<dbReference type="AlphaFoldDB" id="A0A6I3STM6"/>
<keyword evidence="2" id="KW-0732">Signal</keyword>
<organism evidence="4 5">
    <name type="scientific">Pseudoduganella buxea</name>
    <dbReference type="NCBI Taxonomy" id="1949069"/>
    <lineage>
        <taxon>Bacteria</taxon>
        <taxon>Pseudomonadati</taxon>
        <taxon>Pseudomonadota</taxon>
        <taxon>Betaproteobacteria</taxon>
        <taxon>Burkholderiales</taxon>
        <taxon>Oxalobacteraceae</taxon>
        <taxon>Telluria group</taxon>
        <taxon>Pseudoduganella</taxon>
    </lineage>
</organism>
<protein>
    <submittedName>
        <fullName evidence="4">Uncharacterized protein</fullName>
    </submittedName>
</protein>
<evidence type="ECO:0000313" key="5">
    <source>
        <dbReference type="Proteomes" id="UP000430634"/>
    </source>
</evidence>
<feature type="region of interest" description="Disordered" evidence="1">
    <location>
        <begin position="140"/>
        <end position="162"/>
    </location>
</feature>
<keyword evidence="6" id="KW-1185">Reference proteome</keyword>
<evidence type="ECO:0000313" key="3">
    <source>
        <dbReference type="EMBL" id="GGB88304.1"/>
    </source>
</evidence>
<feature type="region of interest" description="Disordered" evidence="1">
    <location>
        <begin position="176"/>
        <end position="202"/>
    </location>
</feature>
<reference evidence="6" key="2">
    <citation type="journal article" date="2019" name="Int. J. Syst. Evol. Microbiol.">
        <title>The Global Catalogue of Microorganisms (GCM) 10K type strain sequencing project: providing services to taxonomists for standard genome sequencing and annotation.</title>
        <authorList>
            <consortium name="The Broad Institute Genomics Platform"/>
            <consortium name="The Broad Institute Genome Sequencing Center for Infectious Disease"/>
            <person name="Wu L."/>
            <person name="Ma J."/>
        </authorList>
    </citation>
    <scope>NUCLEOTIDE SEQUENCE [LARGE SCALE GENOMIC DNA]</scope>
    <source>
        <strain evidence="6">CGMCC 1.15931</strain>
    </source>
</reference>
<evidence type="ECO:0000313" key="4">
    <source>
        <dbReference type="EMBL" id="MTV52540.1"/>
    </source>
</evidence>
<evidence type="ECO:0000313" key="6">
    <source>
        <dbReference type="Proteomes" id="UP000622638"/>
    </source>
</evidence>
<feature type="signal peptide" evidence="2">
    <location>
        <begin position="1"/>
        <end position="21"/>
    </location>
</feature>
<dbReference type="RefSeq" id="WP_155469867.1">
    <property type="nucleotide sequence ID" value="NZ_BMKG01000002.1"/>
</dbReference>
<dbReference type="Proteomes" id="UP000430634">
    <property type="component" value="Unassembled WGS sequence"/>
</dbReference>
<dbReference type="EMBL" id="WNKZ01000013">
    <property type="protein sequence ID" value="MTV52540.1"/>
    <property type="molecule type" value="Genomic_DNA"/>
</dbReference>
<name>A0A6I3STM6_9BURK</name>
<feature type="chain" id="PRO_5026138452" evidence="2">
    <location>
        <begin position="22"/>
        <end position="202"/>
    </location>
</feature>
<accession>A0A6I3STM6</accession>
<proteinExistence type="predicted"/>
<evidence type="ECO:0000256" key="1">
    <source>
        <dbReference type="SAM" id="MobiDB-lite"/>
    </source>
</evidence>
<reference evidence="4 5" key="3">
    <citation type="submission" date="2019-11" db="EMBL/GenBank/DDBJ databases">
        <title>Type strains purchased from KCTC, JCM and DSMZ.</title>
        <authorList>
            <person name="Lu H."/>
        </authorList>
    </citation>
    <scope>NUCLEOTIDE SEQUENCE [LARGE SCALE GENOMIC DNA]</scope>
    <source>
        <strain evidence="4 5">KCTC 52429</strain>
    </source>
</reference>
<evidence type="ECO:0000256" key="2">
    <source>
        <dbReference type="SAM" id="SignalP"/>
    </source>
</evidence>
<dbReference type="EMBL" id="BMKG01000002">
    <property type="protein sequence ID" value="GGB88304.1"/>
    <property type="molecule type" value="Genomic_DNA"/>
</dbReference>